<dbReference type="RefSeq" id="WP_270677550.1">
    <property type="nucleotide sequence ID" value="NZ_JAQFWP010000015.1"/>
</dbReference>
<reference evidence="3" key="1">
    <citation type="submission" date="2023-01" db="EMBL/GenBank/DDBJ databases">
        <title>Draft genome sequence of Nocardiopsis sp. LSu2-4 isolated from halophytes.</title>
        <authorList>
            <person name="Duangmal K."/>
            <person name="Chantavorakit T."/>
        </authorList>
    </citation>
    <scope>NUCLEOTIDE SEQUENCE</scope>
    <source>
        <strain evidence="3">LSu2-4</strain>
    </source>
</reference>
<sequence>MELIGVPAYQLVRSLAPPLVLLAVAAYLIRRRRPSRPGLVWAAVGVNLGAAALPYAWLLLQATTGIGGTTLIGFIMTLIQPGLVFGAWLLMLGAVFAGTRRTNPRTPPESAAPDEMILEEVDSPRSEEHR</sequence>
<evidence type="ECO:0000256" key="1">
    <source>
        <dbReference type="SAM" id="MobiDB-lite"/>
    </source>
</evidence>
<feature type="transmembrane region" description="Helical" evidence="2">
    <location>
        <begin position="38"/>
        <end position="60"/>
    </location>
</feature>
<evidence type="ECO:0000256" key="2">
    <source>
        <dbReference type="SAM" id="Phobius"/>
    </source>
</evidence>
<feature type="region of interest" description="Disordered" evidence="1">
    <location>
        <begin position="99"/>
        <end position="130"/>
    </location>
</feature>
<keyword evidence="2" id="KW-0472">Membrane</keyword>
<proteinExistence type="predicted"/>
<dbReference type="EMBL" id="JAQFWP010000015">
    <property type="protein sequence ID" value="MDA2804939.1"/>
    <property type="molecule type" value="Genomic_DNA"/>
</dbReference>
<name>A0ABT4TJR5_9ACTN</name>
<feature type="transmembrane region" description="Helical" evidence="2">
    <location>
        <begin position="72"/>
        <end position="97"/>
    </location>
</feature>
<keyword evidence="2" id="KW-1133">Transmembrane helix</keyword>
<comment type="caution">
    <text evidence="3">The sequence shown here is derived from an EMBL/GenBank/DDBJ whole genome shotgun (WGS) entry which is preliminary data.</text>
</comment>
<dbReference type="Proteomes" id="UP001165685">
    <property type="component" value="Unassembled WGS sequence"/>
</dbReference>
<feature type="transmembrane region" description="Helical" evidence="2">
    <location>
        <begin position="12"/>
        <end position="29"/>
    </location>
</feature>
<evidence type="ECO:0000313" key="4">
    <source>
        <dbReference type="Proteomes" id="UP001165685"/>
    </source>
</evidence>
<accession>A0ABT4TJR5</accession>
<organism evidence="3 4">
    <name type="scientific">Nocardiopsis suaedae</name>
    <dbReference type="NCBI Taxonomy" id="3018444"/>
    <lineage>
        <taxon>Bacteria</taxon>
        <taxon>Bacillati</taxon>
        <taxon>Actinomycetota</taxon>
        <taxon>Actinomycetes</taxon>
        <taxon>Streptosporangiales</taxon>
        <taxon>Nocardiopsidaceae</taxon>
        <taxon>Nocardiopsis</taxon>
    </lineage>
</organism>
<keyword evidence="4" id="KW-1185">Reference proteome</keyword>
<evidence type="ECO:0000313" key="3">
    <source>
        <dbReference type="EMBL" id="MDA2804939.1"/>
    </source>
</evidence>
<protein>
    <submittedName>
        <fullName evidence="3">Uncharacterized protein</fullName>
    </submittedName>
</protein>
<keyword evidence="2" id="KW-0812">Transmembrane</keyword>
<gene>
    <name evidence="3" type="ORF">O4U47_10475</name>
</gene>